<feature type="compositionally biased region" description="Acidic residues" evidence="1">
    <location>
        <begin position="1157"/>
        <end position="1179"/>
    </location>
</feature>
<reference evidence="2" key="1">
    <citation type="submission" date="2023-03" db="EMBL/GenBank/DDBJ databases">
        <title>Massive genome expansion in bonnet fungi (Mycena s.s.) driven by repeated elements and novel gene families across ecological guilds.</title>
        <authorList>
            <consortium name="Lawrence Berkeley National Laboratory"/>
            <person name="Harder C.B."/>
            <person name="Miyauchi S."/>
            <person name="Viragh M."/>
            <person name="Kuo A."/>
            <person name="Thoen E."/>
            <person name="Andreopoulos B."/>
            <person name="Lu D."/>
            <person name="Skrede I."/>
            <person name="Drula E."/>
            <person name="Henrissat B."/>
            <person name="Morin E."/>
            <person name="Kohler A."/>
            <person name="Barry K."/>
            <person name="LaButti K."/>
            <person name="Morin E."/>
            <person name="Salamov A."/>
            <person name="Lipzen A."/>
            <person name="Mereny Z."/>
            <person name="Hegedus B."/>
            <person name="Baldrian P."/>
            <person name="Stursova M."/>
            <person name="Weitz H."/>
            <person name="Taylor A."/>
            <person name="Grigoriev I.V."/>
            <person name="Nagy L.G."/>
            <person name="Martin F."/>
            <person name="Kauserud H."/>
        </authorList>
    </citation>
    <scope>NUCLEOTIDE SEQUENCE</scope>
    <source>
        <strain evidence="2">CBHHK188m</strain>
    </source>
</reference>
<dbReference type="EMBL" id="JARJLG010000009">
    <property type="protein sequence ID" value="KAJ7777844.1"/>
    <property type="molecule type" value="Genomic_DNA"/>
</dbReference>
<accession>A0AAD7K8C3</accession>
<keyword evidence="3" id="KW-1185">Reference proteome</keyword>
<evidence type="ECO:0000256" key="1">
    <source>
        <dbReference type="SAM" id="MobiDB-lite"/>
    </source>
</evidence>
<gene>
    <name evidence="2" type="ORF">DFH07DRAFT_1056226</name>
</gene>
<protein>
    <recommendedName>
        <fullName evidence="4">Vacuolar protein sorting-associated protein 13 second N-terminal domain-containing protein</fullName>
    </recommendedName>
</protein>
<dbReference type="Proteomes" id="UP001215280">
    <property type="component" value="Unassembled WGS sequence"/>
</dbReference>
<feature type="region of interest" description="Disordered" evidence="1">
    <location>
        <begin position="1155"/>
        <end position="1226"/>
    </location>
</feature>
<evidence type="ECO:0008006" key="4">
    <source>
        <dbReference type="Google" id="ProtNLM"/>
    </source>
</evidence>
<proteinExistence type="predicted"/>
<evidence type="ECO:0000313" key="3">
    <source>
        <dbReference type="Proteomes" id="UP001215280"/>
    </source>
</evidence>
<feature type="region of interest" description="Disordered" evidence="1">
    <location>
        <begin position="1"/>
        <end position="107"/>
    </location>
</feature>
<organism evidence="2 3">
    <name type="scientific">Mycena maculata</name>
    <dbReference type="NCBI Taxonomy" id="230809"/>
    <lineage>
        <taxon>Eukaryota</taxon>
        <taxon>Fungi</taxon>
        <taxon>Dikarya</taxon>
        <taxon>Basidiomycota</taxon>
        <taxon>Agaricomycotina</taxon>
        <taxon>Agaricomycetes</taxon>
        <taxon>Agaricomycetidae</taxon>
        <taxon>Agaricales</taxon>
        <taxon>Marasmiineae</taxon>
        <taxon>Mycenaceae</taxon>
        <taxon>Mycena</taxon>
    </lineage>
</organism>
<comment type="caution">
    <text evidence="2">The sequence shown here is derived from an EMBL/GenBank/DDBJ whole genome shotgun (WGS) entry which is preliminary data.</text>
</comment>
<feature type="compositionally biased region" description="Pro residues" evidence="1">
    <location>
        <begin position="61"/>
        <end position="72"/>
    </location>
</feature>
<name>A0AAD7K8C3_9AGAR</name>
<sequence>MPMPRLFKKLSEKSLRKRTKSMASSKDSPPPLPKSATTDADLDKPFPPIPKTPTGNGLPPNGVPYPPPPPPNGNGLSPNGAPYYPPPPAPPVNGNTANGNDVPQDDFSKDLADAWKSASTKPKTSKADKVLLTMETGVAGAMAKEAQGDTIMTTIKTGLDSVGGLEAIEKGINSFMEGMPVLMNALDEVAKLHPFIGVAVMAFKAVWALEQKRRDNDKKILALHMEMKDMMSVLTQLKNVKDAEEVAPDGSTIKGRMQEIVKATAADIKACANACDTYVKKKLVVKILKGPIWEGKLVAFVGAFTKHRSEFEFALAIHTSVGVDQANKTLDSVDQTTQEMTMKMDMMMKMFQQFVSPEQKEMARCVTLFVIVVCAYVSRMVEAKGGQAVLNDDKALKELNDIENQAGSQAFSSHNKTAKVADLDDLKEDLHMDPDVAIRENEKVFERKFEIQTRQIVDQLSRVIEREGDRVISAVTAGPHDRISDPDVHMIWKEMGWRGSVKSRHFVMALRDHFAEENKNGEHDHAPMTVDKTDEWALEYIDIVRLQPISEAFDDDASGFVTVSETNAFTTERPLGWSLPQWIAYWAIGHHQTMYTYATKIKGILAKMFAIVGKILPINKGPANTYLEVIYNDVYTLSASVNECYVNDGLQERFASYVASEEARLRTNLEAVKYDIDAIDTVPLITGQGRIDRYILPLVYLLLERHFEIFRACQTHIVDADELADAYDTMQYAFDVVHERVAVLQAIFKAQKLNLHEQFQSFSHGLYADMNEPKLLEDPKLVQEAEFPDFPYDDSVEAQDVDINKIMNYSFDEELLDFPAYTSPKTEAQLDVTDPAKLLPAFQGMLGLWHGFTYWPASSKWPTAGMISMLLEPSSVDGQVQSFTADDRVNRTDFQVWGQCRAGDEPGVVVVTFKRTFPDYPTQYYAGTWDAAKDRLSGTLGFVEDATKHTAAYVFTRMKPEDLCFAPAPVELETNKARALWGFAIAATVQAVRRRRWSWSFFKERRDSRRRFIELYTRSNLASTRFGTTLNSKESEELTSLKKTFPTADGRFYHSLAERQIRGTTEHNADCDNCGAYVGGARITCLVCQMVSSWNTVDFCDSPGCIDSRVSRDDMQKPHQPHHDLMKVRRVLHKRLIGKTFRDAKKALKHARVLIAGEEDSDSDSGSESGSESDTEDEEGHPPLSAVSMSKRMSRVPALAVAIPQEGTSRPKSTILTPTSLKPPPVPSGPPCSNCSKQVSMPCWYCVQCAGLTFICWECDMKGEISFGTHDFHTHDLVRVAKPVEEKDLSVEERLAELEGRFIKHEKTMDERLNRLEAAVDGRMVKVENLLEQLLIKLEKS</sequence>
<feature type="compositionally biased region" description="Polar residues" evidence="1">
    <location>
        <begin position="1206"/>
        <end position="1217"/>
    </location>
</feature>
<feature type="compositionally biased region" description="Low complexity" evidence="1">
    <location>
        <begin position="73"/>
        <end position="82"/>
    </location>
</feature>
<evidence type="ECO:0000313" key="2">
    <source>
        <dbReference type="EMBL" id="KAJ7777844.1"/>
    </source>
</evidence>